<feature type="compositionally biased region" description="Basic and acidic residues" evidence="1">
    <location>
        <begin position="2339"/>
        <end position="2350"/>
    </location>
</feature>
<feature type="compositionally biased region" description="Acidic residues" evidence="1">
    <location>
        <begin position="2312"/>
        <end position="2325"/>
    </location>
</feature>
<feature type="region of interest" description="Disordered" evidence="1">
    <location>
        <begin position="2089"/>
        <end position="2110"/>
    </location>
</feature>
<evidence type="ECO:0000313" key="3">
    <source>
        <dbReference type="Proteomes" id="UP000317243"/>
    </source>
</evidence>
<evidence type="ECO:0000313" key="2">
    <source>
        <dbReference type="EMBL" id="TWT48224.1"/>
    </source>
</evidence>
<accession>A0A5C5WC43</accession>
<sequence length="2402" mass="252656">MSDNWFTNLVRTCFGTKTPSAQTRKKLGLKKLEDRRLLNADFTLMGGTELILSNFGGDVTQLQITQGTADLDPDAMGTNNEDVYFFNLDGETWNNLGGLADDQFEILSGGSDDRILAVAVDAFTSLSINDTSGGVDVAVVFGGDDSGTNRDGDTLILTSPEGIQNVTVTDVGTITHAGQTKITELDVVNAESVTFSGRVQMDLDAFSATTRAHVDVIDTDFGDLETPGIEMTGIKTDIDHGFAASTDGDGDITIRTNRGIRVTGTVEAVDDMDVPQNEVRLLSAGDITLEGEVTGSTVALVGNGNITQNDMGVITANGLLVEQNDDGGPFNVDLCADNVVDTFAGVNYSEEGAINFHSTQDLTIGDVYYFGDIGVTGVTTYDGTIGLHSDGDLTVVDLQNAFLVNSNGGSLAFIAGGSFDIPQEFVLGMDREIYIEVGEDLDVDYYLEAGTVRLVANGEITQSSLITATNLGVRQESTDPDLDITLIGDNAVTNFAAFNASSQGMVTFKSINDLTISTVATGVGKFSEFETTTGIQTTNGDVTLLVNNGEYETLTIDSPIVAGSGVVRMIANGEISQSETGLISASAVGVRQIHSGTDDVDIQLCEDNVVGVFAAENMSSGGQVTFRSVIDLTVGAVTGKMVSMDETSVDFAATSGVRTANGNIGLESAMDLTITHIIQPGNGPDGDIVLDSGATLEINVALVTAGDVLLDAENDLELTQTINADNVRIKGAGDITQTMTGIITAYGLGVIATGGDVTLCEDNMVTTFAASNTHAGGEIDFYSDRGLTITDVDAQAFTKNVQFGALSGVTSNSGDIVVASASYLENYSVVDSNGGDILLHGDSSVFLGARVESNAGTVRLLANDFIGQSESGIVVGEALGVRLEASYSGNHLTLFADNRVNQFAAFNASDGGMITYNNATALTIATVSAGTGKAAAFATTTGVQTTSVDQSTNDITIRVTGQNAMGDSLLVNQVISVGDSNDLADVRLVANGSIRQDSVGVITANELGVRQVNTGDDFVIFLCEENVVDLFAAENLSNSSFTGANPEAFISFHSVEDLTTGTVGEKIIGDEQSLFVFESLTGITTDANDMTNGGKIELQSDQNLVFPDMSLINSHGGSLAFIAGNTFDLNTSISIPNSDLYINVGTGFKVEHALTADTIRIVADGAISQSETGILTANTLGVRQESTVVDDVDVLLTLSTNAVHEFAAFNASIGGEIAFNTSESLTVVTVGPGAQKFGTFLETNGVVSSGTSQNVGNNITLQATDGDAFTVESLTIDAQVNSGLADTRLIAHGDILQDSGVITANQLGVRQELIFNEDEGATYDIELVGNNEVDEFAADNAYEDGMISFRSTRDLTIGSVGPWTVISECNDDTINFADTRGVTSTSGVLGGNDITLASEASLSVEQEVSVGDEFDEADVRLIARGNISQTASGVITAQQLGVQQIDDVLNVNIELCEDNVVNEFSALNQSVGGFIGFHSITDLTINSIAAKQLSTLTPTLTFTQVDGVTSIDGDIEVTTSLGRTLTVDSGVRSNSGNVYLGSGSSLELNDQILAGSGTVRLLANGGISQSSPGTIVAQNLGVRQVSATTETDVELGFENAVGEFAAWNDSDGGMIIFRNSTSLAIGDVAAGTGLKSSDFDSTVGVTSTLTSGAQANRDDDVDGILEVDDTINGDILIDVSGSLVINEAIHAGIGGSSDGSADIRLTTTGGISQTGNGILIANELGVDQTSGTSNLDIELTLENRVDEISMENESSEGAIRFNNFNDGGLGNTADQLNVNFVSDLETEQNAQFSRVNGIRANGGEIVIEAGGNLNVVGFTDPMLGNSFRRDIVSSQSVDGERIVLRAVDGNISLGANVNISTDGNLAAGTSVDTTNDSLLIEADSNNDSVDSALDGSFIVSEGVVLRTDGGVATTFGPRPHADNAAFFNDLIREFNFETLPVPNFFLTSFSLMIGAGDPDGPGGPLVAEENLRISIRWNDPQNDATGDLDEAANTLNNQRNSRDFFNEVTSDADIVPSPDPTSNEFMLVPMGGEIHEFGHIYSQFDVNSFILGDNTNEVPADFGVSHHESIVVNGRSVQQNDVGPIDVGELPEVPDPVDPRENLGNLSRTGDDVNFNSDRFQNGRIVFQIPVPARVFVAAEPEPPPTALAPQPAFEPIEVEEVLAASPLIPSYPSRTSVSTQSFDFFELRREGVDEPIIDFISEDQGDSLLDPDQLREFIREKGIGDEVGYELWLITSKQKNGEPIRIERIILKFDIIDEEPIPAVDALEGEFPALRLVPVDSEGNAIDEQPVELEAQDGAIEELDPSVIGPDDQEEPPMESEEMALSEPGTESATRTQRSRETNELDEKSGSVISPLTSSVTATLVVTAANRRASSDSTNPGTERAAGSRLLNRLFSKRHRS</sequence>
<comment type="caution">
    <text evidence="2">The sequence shown here is derived from an EMBL/GenBank/DDBJ whole genome shotgun (WGS) entry which is preliminary data.</text>
</comment>
<feature type="compositionally biased region" description="Low complexity" evidence="1">
    <location>
        <begin position="2357"/>
        <end position="2370"/>
    </location>
</feature>
<proteinExistence type="predicted"/>
<feature type="region of interest" description="Disordered" evidence="1">
    <location>
        <begin position="2298"/>
        <end position="2402"/>
    </location>
</feature>
<keyword evidence="3" id="KW-1185">Reference proteome</keyword>
<dbReference type="RefSeq" id="WP_146511423.1">
    <property type="nucleotide sequence ID" value="NZ_SIHI01000020.1"/>
</dbReference>
<reference evidence="2 3" key="1">
    <citation type="submission" date="2019-02" db="EMBL/GenBank/DDBJ databases">
        <title>Deep-cultivation of Planctomycetes and their phenomic and genomic characterization uncovers novel biology.</title>
        <authorList>
            <person name="Wiegand S."/>
            <person name="Jogler M."/>
            <person name="Boedeker C."/>
            <person name="Pinto D."/>
            <person name="Vollmers J."/>
            <person name="Rivas-Marin E."/>
            <person name="Kohn T."/>
            <person name="Peeters S.H."/>
            <person name="Heuer A."/>
            <person name="Rast P."/>
            <person name="Oberbeckmann S."/>
            <person name="Bunk B."/>
            <person name="Jeske O."/>
            <person name="Meyerdierks A."/>
            <person name="Storesund J.E."/>
            <person name="Kallscheuer N."/>
            <person name="Luecker S."/>
            <person name="Lage O.M."/>
            <person name="Pohl T."/>
            <person name="Merkel B.J."/>
            <person name="Hornburger P."/>
            <person name="Mueller R.-W."/>
            <person name="Bruemmer F."/>
            <person name="Labrenz M."/>
            <person name="Spormann A.M."/>
            <person name="Op Den Camp H."/>
            <person name="Overmann J."/>
            <person name="Amann R."/>
            <person name="Jetten M.S.M."/>
            <person name="Mascher T."/>
            <person name="Medema M.H."/>
            <person name="Devos D.P."/>
            <person name="Kaster A.-K."/>
            <person name="Ovreas L."/>
            <person name="Rohde M."/>
            <person name="Galperin M.Y."/>
            <person name="Jogler C."/>
        </authorList>
    </citation>
    <scope>NUCLEOTIDE SEQUENCE [LARGE SCALE GENOMIC DNA]</scope>
    <source>
        <strain evidence="2 3">KOR42</strain>
    </source>
</reference>
<gene>
    <name evidence="2" type="ORF">KOR42_40150</name>
</gene>
<dbReference type="EMBL" id="SIHI01000020">
    <property type="protein sequence ID" value="TWT48224.1"/>
    <property type="molecule type" value="Genomic_DNA"/>
</dbReference>
<name>A0A5C5WC43_9PLAN</name>
<protein>
    <submittedName>
        <fullName evidence="2">Uncharacterized protein</fullName>
    </submittedName>
</protein>
<dbReference type="Proteomes" id="UP000317243">
    <property type="component" value="Unassembled WGS sequence"/>
</dbReference>
<evidence type="ECO:0000256" key="1">
    <source>
        <dbReference type="SAM" id="MobiDB-lite"/>
    </source>
</evidence>
<dbReference type="OrthoDB" id="247526at2"/>
<organism evidence="2 3">
    <name type="scientific">Thalassoglobus neptunius</name>
    <dbReference type="NCBI Taxonomy" id="1938619"/>
    <lineage>
        <taxon>Bacteria</taxon>
        <taxon>Pseudomonadati</taxon>
        <taxon>Planctomycetota</taxon>
        <taxon>Planctomycetia</taxon>
        <taxon>Planctomycetales</taxon>
        <taxon>Planctomycetaceae</taxon>
        <taxon>Thalassoglobus</taxon>
    </lineage>
</organism>